<accession>A0ABS6KFA4</accession>
<name>A0ABS6KFA4_9MYCO</name>
<evidence type="ECO:0000313" key="3">
    <source>
        <dbReference type="Proteomes" id="UP000812982"/>
    </source>
</evidence>
<dbReference type="Proteomes" id="UP000812982">
    <property type="component" value="Unassembled WGS sequence"/>
</dbReference>
<dbReference type="EMBL" id="VOMB01000001">
    <property type="protein sequence ID" value="MBU9762254.1"/>
    <property type="molecule type" value="Genomic_DNA"/>
</dbReference>
<evidence type="ECO:0000313" key="2">
    <source>
        <dbReference type="EMBL" id="MBU9762254.1"/>
    </source>
</evidence>
<comment type="caution">
    <text evidence="2">The sequence shown here is derived from an EMBL/GenBank/DDBJ whole genome shotgun (WGS) entry which is preliminary data.</text>
</comment>
<feature type="region of interest" description="Disordered" evidence="1">
    <location>
        <begin position="1"/>
        <end position="27"/>
    </location>
</feature>
<organism evidence="2 3">
    <name type="scientific">[Mycobacterium] fortunisiensis</name>
    <dbReference type="NCBI Taxonomy" id="2600579"/>
    <lineage>
        <taxon>Bacteria</taxon>
        <taxon>Bacillati</taxon>
        <taxon>Actinomycetota</taxon>
        <taxon>Actinomycetes</taxon>
        <taxon>Mycobacteriales</taxon>
        <taxon>Mycobacteriaceae</taxon>
        <taxon>Mycolicibacterium</taxon>
    </lineage>
</organism>
<gene>
    <name evidence="2" type="ORF">FR943_00075</name>
</gene>
<reference evidence="2 3" key="1">
    <citation type="journal article" date="2021" name="Sci. Rep.">
        <title>Phenotypic and genomic hallmarks of a novel, potentially pathogenic rapidly growing Mycobacterium species related to the Mycobacterium fortuitum complex.</title>
        <authorList>
            <person name="Gharbi R."/>
            <person name="Khanna V."/>
            <person name="Frigui W."/>
            <person name="Mhenni B."/>
            <person name="Brosch R."/>
            <person name="Mardassi H."/>
        </authorList>
    </citation>
    <scope>NUCLEOTIDE SEQUENCE [LARGE SCALE GENOMIC DNA]</scope>
    <source>
        <strain evidence="2 3">TNTM28</strain>
    </source>
</reference>
<proteinExistence type="predicted"/>
<evidence type="ECO:0000256" key="1">
    <source>
        <dbReference type="SAM" id="MobiDB-lite"/>
    </source>
</evidence>
<sequence length="153" mass="16419">MGSEKPAERPASLDGPQMSDEQTRAQVVEPAKRLVASAGLQVRGATFEFDSCTDQEVAPYRGQVGMGFTFPAGVDPQAYLDQIVAAMRADGWRDGAPSGKQPHGRAMNLGEVMAIIAANPDHPDRGYIEIYGECRNAGDHSADEQDIRAELTS</sequence>
<keyword evidence="3" id="KW-1185">Reference proteome</keyword>
<dbReference type="RefSeq" id="WP_217154292.1">
    <property type="nucleotide sequence ID" value="NZ_VOMB01000001.1"/>
</dbReference>
<evidence type="ECO:0008006" key="4">
    <source>
        <dbReference type="Google" id="ProtNLM"/>
    </source>
</evidence>
<protein>
    <recommendedName>
        <fullName evidence="4">Lipoprotein lppJ</fullName>
    </recommendedName>
</protein>